<evidence type="ECO:0000259" key="20">
    <source>
        <dbReference type="Pfam" id="PF06883"/>
    </source>
</evidence>
<evidence type="ECO:0000256" key="4">
    <source>
        <dbReference type="ARBA" id="ARBA00022478"/>
    </source>
</evidence>
<dbReference type="InterPro" id="IPR007645">
    <property type="entry name" value="RNA_pol_Rpb2_3"/>
</dbReference>
<dbReference type="EC" id="2.7.7.6" evidence="14"/>
<evidence type="ECO:0000259" key="16">
    <source>
        <dbReference type="Pfam" id="PF04560"/>
    </source>
</evidence>
<feature type="domain" description="DNA-directed RNA polymerase subunit 2 hybrid-binding" evidence="15">
    <location>
        <begin position="670"/>
        <end position="1024"/>
    </location>
</feature>
<evidence type="ECO:0000313" key="22">
    <source>
        <dbReference type="Proteomes" id="UP001075354"/>
    </source>
</evidence>
<feature type="domain" description="RNA polymerase Rpb2" evidence="19">
    <location>
        <begin position="451"/>
        <end position="515"/>
    </location>
</feature>
<evidence type="ECO:0000256" key="8">
    <source>
        <dbReference type="ARBA" id="ARBA00022771"/>
    </source>
</evidence>
<comment type="similarity">
    <text evidence="2 13">Belongs to the RNA polymerase beta chain family.</text>
</comment>
<dbReference type="FunFam" id="3.90.1100.10:FF:000008">
    <property type="entry name" value="DNA-directed RNA polymerase subunit beta"/>
    <property type="match status" value="1"/>
</dbReference>
<keyword evidence="11" id="KW-0539">Nucleus</keyword>
<keyword evidence="8" id="KW-0863">Zinc-finger</keyword>
<evidence type="ECO:0000256" key="1">
    <source>
        <dbReference type="ARBA" id="ARBA00004604"/>
    </source>
</evidence>
<dbReference type="GO" id="GO:0003677">
    <property type="term" value="F:DNA binding"/>
    <property type="evidence" value="ECO:0007669"/>
    <property type="project" value="InterPro"/>
</dbReference>
<evidence type="ECO:0000256" key="7">
    <source>
        <dbReference type="ARBA" id="ARBA00022723"/>
    </source>
</evidence>
<comment type="caution">
    <text evidence="21">The sequence shown here is derived from an EMBL/GenBank/DDBJ whole genome shotgun (WGS) entry which is preliminary data.</text>
</comment>
<dbReference type="Pfam" id="PF04565">
    <property type="entry name" value="RNA_pol_Rpb2_3"/>
    <property type="match status" value="1"/>
</dbReference>
<feature type="domain" description="RNA polymerase beta subunit protrusion" evidence="18">
    <location>
        <begin position="28"/>
        <end position="397"/>
    </location>
</feature>
<keyword evidence="10 14" id="KW-0804">Transcription</keyword>
<dbReference type="Gene3D" id="2.40.270.10">
    <property type="entry name" value="DNA-directed RNA polymerase, subunit 2, domain 6"/>
    <property type="match status" value="1"/>
</dbReference>
<comment type="subcellular location">
    <subcellularLocation>
        <location evidence="1">Nucleus</location>
        <location evidence="1">Nucleolus</location>
    </subcellularLocation>
</comment>
<organism evidence="21 22">
    <name type="scientific">Megalurothrips usitatus</name>
    <name type="common">bean blossom thrips</name>
    <dbReference type="NCBI Taxonomy" id="439358"/>
    <lineage>
        <taxon>Eukaryota</taxon>
        <taxon>Metazoa</taxon>
        <taxon>Ecdysozoa</taxon>
        <taxon>Arthropoda</taxon>
        <taxon>Hexapoda</taxon>
        <taxon>Insecta</taxon>
        <taxon>Pterygota</taxon>
        <taxon>Neoptera</taxon>
        <taxon>Paraneoptera</taxon>
        <taxon>Thysanoptera</taxon>
        <taxon>Terebrantia</taxon>
        <taxon>Thripoidea</taxon>
        <taxon>Thripidae</taxon>
        <taxon>Megalurothrips</taxon>
    </lineage>
</organism>
<dbReference type="FunFam" id="3.90.1100.10:FF:000016">
    <property type="entry name" value="DNA-directed RNA polymerase subunit beta"/>
    <property type="match status" value="1"/>
</dbReference>
<feature type="domain" description="DNA-directed RNA polymerase I subunit RPA2" evidence="20">
    <location>
        <begin position="562"/>
        <end position="620"/>
    </location>
</feature>
<evidence type="ECO:0000256" key="5">
    <source>
        <dbReference type="ARBA" id="ARBA00022679"/>
    </source>
</evidence>
<keyword evidence="7" id="KW-0479">Metal-binding</keyword>
<evidence type="ECO:0000256" key="11">
    <source>
        <dbReference type="ARBA" id="ARBA00023242"/>
    </source>
</evidence>
<evidence type="ECO:0000256" key="14">
    <source>
        <dbReference type="RuleBase" id="RU363031"/>
    </source>
</evidence>
<gene>
    <name evidence="21" type="ORF">ONE63_002375</name>
</gene>
<dbReference type="GO" id="GO:0008270">
    <property type="term" value="F:zinc ion binding"/>
    <property type="evidence" value="ECO:0007669"/>
    <property type="project" value="UniProtKB-KW"/>
</dbReference>
<dbReference type="GO" id="GO:0003899">
    <property type="term" value="F:DNA-directed RNA polymerase activity"/>
    <property type="evidence" value="ECO:0007669"/>
    <property type="project" value="UniProtKB-EC"/>
</dbReference>
<feature type="domain" description="RNA polymerase Rpb2" evidence="17">
    <location>
        <begin position="179"/>
        <end position="368"/>
    </location>
</feature>
<dbReference type="InterPro" id="IPR007644">
    <property type="entry name" value="RNA_pol_bsu_protrusion"/>
</dbReference>
<dbReference type="Pfam" id="PF06883">
    <property type="entry name" value="RNA_pol_Rpa2_4"/>
    <property type="match status" value="1"/>
</dbReference>
<dbReference type="InterPro" id="IPR007641">
    <property type="entry name" value="RNA_pol_Rpb2_7"/>
</dbReference>
<dbReference type="FunFam" id="3.90.1800.10:FF:000004">
    <property type="entry name" value="DNA-directed RNA polymerase subunit beta"/>
    <property type="match status" value="1"/>
</dbReference>
<dbReference type="SUPFAM" id="SSF64484">
    <property type="entry name" value="beta and beta-prime subunits of DNA dependent RNA-polymerase"/>
    <property type="match status" value="1"/>
</dbReference>
<dbReference type="FunFam" id="2.40.270.10:FF:000011">
    <property type="entry name" value="DNA-directed RNA polymerase subunit beta"/>
    <property type="match status" value="1"/>
</dbReference>
<dbReference type="Pfam" id="PF04563">
    <property type="entry name" value="RNA_pol_Rpb2_1"/>
    <property type="match status" value="1"/>
</dbReference>
<evidence type="ECO:0000256" key="3">
    <source>
        <dbReference type="ARBA" id="ARBA00011251"/>
    </source>
</evidence>
<dbReference type="GO" id="GO:0000428">
    <property type="term" value="C:DNA-directed RNA polymerase complex"/>
    <property type="evidence" value="ECO:0007669"/>
    <property type="project" value="UniProtKB-KW"/>
</dbReference>
<comment type="catalytic activity">
    <reaction evidence="12">
        <text>RNA(n) + a ribonucleoside 5'-triphosphate = RNA(n+1) + diphosphate</text>
        <dbReference type="Rhea" id="RHEA:21248"/>
        <dbReference type="Rhea" id="RHEA-COMP:14527"/>
        <dbReference type="Rhea" id="RHEA-COMP:17342"/>
        <dbReference type="ChEBI" id="CHEBI:33019"/>
        <dbReference type="ChEBI" id="CHEBI:61557"/>
        <dbReference type="ChEBI" id="CHEBI:140395"/>
        <dbReference type="EC" id="2.7.7.6"/>
    </reaction>
    <physiologicalReaction direction="left-to-right" evidence="12">
        <dbReference type="Rhea" id="RHEA:21249"/>
    </physiologicalReaction>
</comment>
<keyword evidence="5 14" id="KW-0808">Transferase</keyword>
<dbReference type="PANTHER" id="PTHR20856">
    <property type="entry name" value="DNA-DIRECTED RNA POLYMERASE I SUBUNIT 2"/>
    <property type="match status" value="1"/>
</dbReference>
<dbReference type="GO" id="GO:0005730">
    <property type="term" value="C:nucleolus"/>
    <property type="evidence" value="ECO:0007669"/>
    <property type="project" value="UniProtKB-SubCell"/>
</dbReference>
<dbReference type="Gene3D" id="3.90.1110.10">
    <property type="entry name" value="RNA polymerase Rpb2, domain 2"/>
    <property type="match status" value="1"/>
</dbReference>
<dbReference type="Gene3D" id="3.90.1100.10">
    <property type="match status" value="2"/>
</dbReference>
<dbReference type="EMBL" id="JAPTSV010000012">
    <property type="protein sequence ID" value="KAJ1522060.1"/>
    <property type="molecule type" value="Genomic_DNA"/>
</dbReference>
<dbReference type="GO" id="GO:0006351">
    <property type="term" value="P:DNA-templated transcription"/>
    <property type="evidence" value="ECO:0007669"/>
    <property type="project" value="InterPro"/>
</dbReference>
<sequence length="1131" mass="126844">MPETPSLKNLYSDFGKVPKKINKYLKTLGEPHVESFNFLLKSGLDLAVKDLQPVEFQVADGDIVKFALENFQLNSPAVPAGTIGVKNPLIYPTECRQSATTYKGRLVGHLRWWINGNEQTPIRRDFGEIPIMLKSDACNLSKMSPKDLVTHSEHENEWGGYFIVKGHERLIRMLLQQRRNYPIAVVRSSWKGKDACFSDLGIMLRSVREDESANNNVLHYVTDGTAKLRIAYNRALYYIPVVLVIKSLADVTDEFIYDKIMAGHEDDLFFKGCVLNMLRQVHDSNIHTHQDAILYLGRTLRIKVSSELPPWTTDVQVAKYILRKTVCIHLDNDMDKVNLLVMMIQKLLCFAQGKCRAEGVDCVMMQELLLGGHLYLQLLKARLQMWMVTLKYCILKKNRGLSSGKFLLFLVELQNNLRKVPSLENTMSVFLATGNLPSQINVQQDKGLTIVAENINRMRYMSHFRSVHRGSFFQEMRTTEARQLLPDAWGFICPVHTPDGTPCGLLNHLSKHCQVTTSPDASLVKNIPTILSSLGMIPLNSPLAQTTVLKECCVVMLDGRILGHVHKNCVGRLVDKLRVLKIKGEQVPNTLEIAHIPMKSCMGTQYPGLYLFTGPARMMRPVLNLACKQIELIGTLEQVYMDICITPEEAYKGLTTHMEISKIAFLSNLACLIPMPDLNQSPRNMYQCQMGKQTMGTPCHTFNIQSETKLYRLQTPTSPLFRPAHYDEIGLDDFGMGTNAIVAVVSYTGYDMEDAMILNKSSVERGFAAGSILKCEIVELPNSDSYFARDPAASDDVRAVVDEDGMVFPGTRLQMDTPLCSFYNTDVKKYIVKKFHGAEEGWVQSVRQCASMSSAQPSKAVILYTVQRNPSVGDKFASRAGQKGILSQKWASEDLPFTESGLVPDIVFNPHGFPSRMTIAMMVELMAGKAAAVHGFVQDATPFRFTEDDTAIDYCGRLLEAAGYNYYGTEKMYSGVDGREMNASIFFGVVHYQRLRHMVSDKWQVRSTGPVDSVTHQPIKGRRRGGGVRFGEMERDGLLSHGASFLLQDRLFHCSDKEQHKVCRTCGTMLGPYLAVSAQAEASHGRVMKCRMCGEKGDVVNVLLPHIYKCLVAQMSSMNINLKMELTEGGE</sequence>
<dbReference type="InterPro" id="IPR007120">
    <property type="entry name" value="DNA-dir_RNAP_su2_dom"/>
</dbReference>
<dbReference type="Pfam" id="PF00562">
    <property type="entry name" value="RNA_pol_Rpb2_6"/>
    <property type="match status" value="1"/>
</dbReference>
<feature type="domain" description="RNA polymerase Rpb2" evidence="16">
    <location>
        <begin position="1026"/>
        <end position="1125"/>
    </location>
</feature>
<evidence type="ECO:0000259" key="15">
    <source>
        <dbReference type="Pfam" id="PF00562"/>
    </source>
</evidence>
<evidence type="ECO:0000256" key="13">
    <source>
        <dbReference type="RuleBase" id="RU000434"/>
    </source>
</evidence>
<dbReference type="InterPro" id="IPR037034">
    <property type="entry name" value="RNA_pol_Rpb2_2_sf"/>
</dbReference>
<evidence type="ECO:0000256" key="10">
    <source>
        <dbReference type="ARBA" id="ARBA00023163"/>
    </source>
</evidence>
<accession>A0AAV7XF15</accession>
<dbReference type="InterPro" id="IPR015712">
    <property type="entry name" value="DNA-dir_RNA_pol_su2"/>
</dbReference>
<keyword evidence="9" id="KW-0862">Zinc</keyword>
<comment type="subunit">
    <text evidence="3">Component of the RNA polymerase I (Pol I) complex consisting of at least 13 subunits.</text>
</comment>
<evidence type="ECO:0000313" key="21">
    <source>
        <dbReference type="EMBL" id="KAJ1522060.1"/>
    </source>
</evidence>
<dbReference type="InterPro" id="IPR014724">
    <property type="entry name" value="RNA_pol_RPB2_OB-fold"/>
</dbReference>
<comment type="function">
    <text evidence="14">DNA-dependent RNA polymerase catalyzes the transcription of DNA into RNA using the four ribonucleoside triphosphates as substrates.</text>
</comment>
<dbReference type="InterPro" id="IPR037033">
    <property type="entry name" value="DNA-dir_RNAP_su2_hyb_sf"/>
</dbReference>
<evidence type="ECO:0000259" key="19">
    <source>
        <dbReference type="Pfam" id="PF04565"/>
    </source>
</evidence>
<dbReference type="CDD" id="cd00653">
    <property type="entry name" value="RNA_pol_B_RPB2"/>
    <property type="match status" value="1"/>
</dbReference>
<protein>
    <recommendedName>
        <fullName evidence="14">DNA-directed RNA polymerase subunit beta</fullName>
        <ecNumber evidence="14">2.7.7.6</ecNumber>
    </recommendedName>
</protein>
<evidence type="ECO:0000256" key="2">
    <source>
        <dbReference type="ARBA" id="ARBA00006835"/>
    </source>
</evidence>
<keyword evidence="6 14" id="KW-0548">Nucleotidyltransferase</keyword>
<reference evidence="21" key="1">
    <citation type="submission" date="2022-12" db="EMBL/GenBank/DDBJ databases">
        <title>Chromosome-level genome assembly of the bean flower thrips Megalurothrips usitatus.</title>
        <authorList>
            <person name="Ma L."/>
            <person name="Liu Q."/>
            <person name="Li H."/>
            <person name="Cai W."/>
        </authorList>
    </citation>
    <scope>NUCLEOTIDE SEQUENCE</scope>
    <source>
        <strain evidence="21">Cailab_2022a</strain>
    </source>
</reference>
<evidence type="ECO:0000259" key="17">
    <source>
        <dbReference type="Pfam" id="PF04561"/>
    </source>
</evidence>
<dbReference type="Pfam" id="PF04561">
    <property type="entry name" value="RNA_pol_Rpb2_2"/>
    <property type="match status" value="1"/>
</dbReference>
<proteinExistence type="inferred from homology"/>
<keyword evidence="4 14" id="KW-0240">DNA-directed RNA polymerase</keyword>
<dbReference type="Gene3D" id="3.90.1800.10">
    <property type="entry name" value="RNA polymerase alpha subunit dimerisation domain"/>
    <property type="match status" value="1"/>
</dbReference>
<name>A0AAV7XF15_9NEOP</name>
<dbReference type="GO" id="GO:0032549">
    <property type="term" value="F:ribonucleoside binding"/>
    <property type="evidence" value="ECO:0007669"/>
    <property type="project" value="InterPro"/>
</dbReference>
<dbReference type="AlphaFoldDB" id="A0AAV7XF15"/>
<dbReference type="Pfam" id="PF04560">
    <property type="entry name" value="RNA_pol_Rpb2_7"/>
    <property type="match status" value="1"/>
</dbReference>
<dbReference type="InterPro" id="IPR007642">
    <property type="entry name" value="RNA_pol_Rpb2_2"/>
</dbReference>
<dbReference type="Proteomes" id="UP001075354">
    <property type="component" value="Chromosome 12"/>
</dbReference>
<dbReference type="Gene3D" id="2.40.50.150">
    <property type="match status" value="1"/>
</dbReference>
<dbReference type="InterPro" id="IPR007121">
    <property type="entry name" value="RNA_pol_bsu_CS"/>
</dbReference>
<evidence type="ECO:0000256" key="12">
    <source>
        <dbReference type="ARBA" id="ARBA00047768"/>
    </source>
</evidence>
<dbReference type="InterPro" id="IPR009674">
    <property type="entry name" value="Rpa2_dom_4"/>
</dbReference>
<evidence type="ECO:0000259" key="18">
    <source>
        <dbReference type="Pfam" id="PF04563"/>
    </source>
</evidence>
<evidence type="ECO:0000256" key="9">
    <source>
        <dbReference type="ARBA" id="ARBA00022833"/>
    </source>
</evidence>
<keyword evidence="22" id="KW-1185">Reference proteome</keyword>
<dbReference type="PROSITE" id="PS01166">
    <property type="entry name" value="RNA_POL_BETA"/>
    <property type="match status" value="1"/>
</dbReference>
<evidence type="ECO:0000256" key="6">
    <source>
        <dbReference type="ARBA" id="ARBA00022695"/>
    </source>
</evidence>